<evidence type="ECO:0000313" key="4">
    <source>
        <dbReference type="Proteomes" id="UP000236721"/>
    </source>
</evidence>
<dbReference type="GO" id="GO:0015562">
    <property type="term" value="F:efflux transmembrane transporter activity"/>
    <property type="evidence" value="ECO:0007669"/>
    <property type="project" value="TreeGrafter"/>
</dbReference>
<organism evidence="3 4">
    <name type="scientific">Vibrio hangzhouensis</name>
    <dbReference type="NCBI Taxonomy" id="462991"/>
    <lineage>
        <taxon>Bacteria</taxon>
        <taxon>Pseudomonadati</taxon>
        <taxon>Pseudomonadota</taxon>
        <taxon>Gammaproteobacteria</taxon>
        <taxon>Vibrionales</taxon>
        <taxon>Vibrionaceae</taxon>
        <taxon>Vibrio</taxon>
    </lineage>
</organism>
<dbReference type="PANTHER" id="PTHR30469:SF20">
    <property type="entry name" value="EFFLUX RND TRANSPORTER PERIPLASMIC ADAPTOR SUBUNIT"/>
    <property type="match status" value="1"/>
</dbReference>
<keyword evidence="4" id="KW-1185">Reference proteome</keyword>
<dbReference type="InterPro" id="IPR006143">
    <property type="entry name" value="RND_pump_MFP"/>
</dbReference>
<dbReference type="Gene3D" id="1.10.287.470">
    <property type="entry name" value="Helix hairpin bin"/>
    <property type="match status" value="1"/>
</dbReference>
<reference evidence="4" key="1">
    <citation type="submission" date="2016-10" db="EMBL/GenBank/DDBJ databases">
        <authorList>
            <person name="Varghese N."/>
            <person name="Submissions S."/>
        </authorList>
    </citation>
    <scope>NUCLEOTIDE SEQUENCE [LARGE SCALE GENOMIC DNA]</scope>
    <source>
        <strain evidence="4">CGMCC 1.7062</strain>
    </source>
</reference>
<evidence type="ECO:0000313" key="3">
    <source>
        <dbReference type="EMBL" id="SEG56511.1"/>
    </source>
</evidence>
<dbReference type="AlphaFoldDB" id="A0A1H6B6P0"/>
<comment type="similarity">
    <text evidence="1">Belongs to the membrane fusion protein (MFP) (TC 8.A.1) family.</text>
</comment>
<dbReference type="EMBL" id="FNVG01000020">
    <property type="protein sequence ID" value="SEG56511.1"/>
    <property type="molecule type" value="Genomic_DNA"/>
</dbReference>
<evidence type="ECO:0000256" key="2">
    <source>
        <dbReference type="SAM" id="Coils"/>
    </source>
</evidence>
<gene>
    <name evidence="3" type="ORF">SAMN04488244_1205</name>
</gene>
<dbReference type="NCBIfam" id="TIGR01730">
    <property type="entry name" value="RND_mfp"/>
    <property type="match status" value="1"/>
</dbReference>
<protein>
    <submittedName>
        <fullName evidence="3">RND family efflux transporter, MFP subunit</fullName>
    </submittedName>
</protein>
<dbReference type="Gene3D" id="2.40.420.20">
    <property type="match status" value="1"/>
</dbReference>
<dbReference type="GO" id="GO:1990281">
    <property type="term" value="C:efflux pump complex"/>
    <property type="evidence" value="ECO:0007669"/>
    <property type="project" value="TreeGrafter"/>
</dbReference>
<sequence length="352" mass="39323">MKRSIIALGLVSLALAGCNSDVAVRERAPLMVESIEVSKPVEQQYREFKGQVVTAEQTKLSFRIQGEIAHLLVKPGQSVKKGQVVAKLNDEKLQQQYRDAQAQYELATKQLRRGTELYARDMISNSELDELTSNRQLAKAQYQNVQHQLQYTSLKAPFSGVVAEVNKERFENVGPGETVVSIYQDDKVYVKISLSDHILASITPQAQRNAYQPRAFFSGIDESYTMTYLEHSSEPDAQSRAYELWLQMPQPKEKILPGTSVSVHVDMVAAGLSTIQGYQLPMTVLEAGMEPKQFFVWKHEDGRAMKTPVRVDQVNSFGVIVDSGVAQGDILISSSLRKLRDGEAVALMENNK</sequence>
<proteinExistence type="inferred from homology"/>
<dbReference type="RefSeq" id="WP_103881608.1">
    <property type="nucleotide sequence ID" value="NZ_FNVG01000020.1"/>
</dbReference>
<accession>A0A1H6B6P0</accession>
<dbReference type="Proteomes" id="UP000236721">
    <property type="component" value="Unassembled WGS sequence"/>
</dbReference>
<evidence type="ECO:0000256" key="1">
    <source>
        <dbReference type="ARBA" id="ARBA00009477"/>
    </source>
</evidence>
<dbReference type="Gene3D" id="2.40.50.100">
    <property type="match status" value="1"/>
</dbReference>
<feature type="coiled-coil region" evidence="2">
    <location>
        <begin position="90"/>
        <end position="148"/>
    </location>
</feature>
<dbReference type="SUPFAM" id="SSF111369">
    <property type="entry name" value="HlyD-like secretion proteins"/>
    <property type="match status" value="1"/>
</dbReference>
<name>A0A1H6B6P0_9VIBR</name>
<keyword evidence="2" id="KW-0175">Coiled coil</keyword>
<dbReference type="Gene3D" id="2.40.30.170">
    <property type="match status" value="1"/>
</dbReference>
<dbReference type="PANTHER" id="PTHR30469">
    <property type="entry name" value="MULTIDRUG RESISTANCE PROTEIN MDTA"/>
    <property type="match status" value="1"/>
</dbReference>
<dbReference type="PROSITE" id="PS51257">
    <property type="entry name" value="PROKAR_LIPOPROTEIN"/>
    <property type="match status" value="1"/>
</dbReference>
<dbReference type="OrthoDB" id="2110899at2"/>